<feature type="binding site" evidence="18">
    <location>
        <position position="195"/>
    </location>
    <ligand>
        <name>K(+)</name>
        <dbReference type="ChEBI" id="CHEBI:29103"/>
    </ligand>
</feature>
<keyword evidence="11 18" id="KW-0413">Isomerase</keyword>
<organism evidence="23 24">
    <name type="scientific">Leptothrix discophora</name>
    <dbReference type="NCBI Taxonomy" id="89"/>
    <lineage>
        <taxon>Bacteria</taxon>
        <taxon>Pseudomonadati</taxon>
        <taxon>Pseudomonadota</taxon>
        <taxon>Betaproteobacteria</taxon>
        <taxon>Burkholderiales</taxon>
        <taxon>Sphaerotilaceae</taxon>
        <taxon>Leptothrix</taxon>
    </lineage>
</organism>
<dbReference type="EC" id="4.2.1.136" evidence="19"/>
<dbReference type="PROSITE" id="PS51383">
    <property type="entry name" value="YJEF_C_3"/>
    <property type="match status" value="1"/>
</dbReference>
<evidence type="ECO:0000313" key="24">
    <source>
        <dbReference type="Proteomes" id="UP001235760"/>
    </source>
</evidence>
<evidence type="ECO:0000256" key="12">
    <source>
        <dbReference type="ARBA" id="ARBA00023239"/>
    </source>
</evidence>
<dbReference type="Gene3D" id="3.40.50.10260">
    <property type="entry name" value="YjeF N-terminal domain"/>
    <property type="match status" value="1"/>
</dbReference>
<feature type="binding site" evidence="18">
    <location>
        <position position="80"/>
    </location>
    <ligand>
        <name>K(+)</name>
        <dbReference type="ChEBI" id="CHEBI:29103"/>
    </ligand>
</feature>
<evidence type="ECO:0000256" key="13">
    <source>
        <dbReference type="ARBA" id="ARBA00023268"/>
    </source>
</evidence>
<evidence type="ECO:0000313" key="23">
    <source>
        <dbReference type="EMBL" id="MDP4300150.1"/>
    </source>
</evidence>
<feature type="binding site" evidence="18">
    <location>
        <begin position="79"/>
        <end position="83"/>
    </location>
    <ligand>
        <name>(6S)-NADPHX</name>
        <dbReference type="ChEBI" id="CHEBI:64076"/>
    </ligand>
</feature>
<comment type="similarity">
    <text evidence="18">Belongs to the NnrE/AIBP family.</text>
</comment>
<comment type="function">
    <text evidence="14 19">Bifunctional enzyme that catalyzes the epimerization of the S- and R-forms of NAD(P)HX and the dehydration of the S-form of NAD(P)HX at the expense of ADP, which is converted to AMP. This allows the repair of both epimers of NAD(P)HX, a damaged form of NAD(P)H that is a result of enzymatic or heat-dependent hydration.</text>
</comment>
<keyword evidence="5 18" id="KW-0479">Metal-binding</keyword>
<dbReference type="PANTHER" id="PTHR12592">
    <property type="entry name" value="ATP-DEPENDENT (S)-NAD(P)H-HYDRATE DEHYDRATASE FAMILY MEMBER"/>
    <property type="match status" value="1"/>
</dbReference>
<dbReference type="InterPro" id="IPR000631">
    <property type="entry name" value="CARKD"/>
</dbReference>
<dbReference type="NCBIfam" id="TIGR00196">
    <property type="entry name" value="yjeF_cterm"/>
    <property type="match status" value="1"/>
</dbReference>
<reference evidence="23 24" key="1">
    <citation type="submission" date="2023-08" db="EMBL/GenBank/DDBJ databases">
        <authorList>
            <person name="Roldan D.M."/>
            <person name="Menes R.J."/>
        </authorList>
    </citation>
    <scope>NUCLEOTIDE SEQUENCE [LARGE SCALE GENOMIC DNA]</scope>
    <source>
        <strain evidence="23 24">CCM 2812</strain>
    </source>
</reference>
<feature type="binding site" evidence="17">
    <location>
        <begin position="449"/>
        <end position="453"/>
    </location>
    <ligand>
        <name>AMP</name>
        <dbReference type="ChEBI" id="CHEBI:456215"/>
    </ligand>
</feature>
<proteinExistence type="inferred from homology"/>
<comment type="catalytic activity">
    <reaction evidence="15 17 19">
        <text>(6S)-NADHX + ADP = AMP + phosphate + NADH + H(+)</text>
        <dbReference type="Rhea" id="RHEA:32223"/>
        <dbReference type="ChEBI" id="CHEBI:15378"/>
        <dbReference type="ChEBI" id="CHEBI:43474"/>
        <dbReference type="ChEBI" id="CHEBI:57945"/>
        <dbReference type="ChEBI" id="CHEBI:64074"/>
        <dbReference type="ChEBI" id="CHEBI:456215"/>
        <dbReference type="ChEBI" id="CHEBI:456216"/>
        <dbReference type="EC" id="4.2.1.136"/>
    </reaction>
</comment>
<dbReference type="CDD" id="cd01171">
    <property type="entry name" value="YXKO-related"/>
    <property type="match status" value="1"/>
</dbReference>
<sequence length="557" mass="56757">MPQPAFTPDAAPRRLLPPTDDTTSIDLHDAAHAAALERALAATLPPHRLMQTAGLAVARLARALAPHAHRVIVLAGPGNNGGDGFEAAARLRASHPSLDLALFWLGRGAAQPADAHAARLRAEAAGVAIAPIDTASTATTLDALCATLAEADADTIVIDALLGRGLNRPADGDLARLIEALAAGAARVLAVDLPSGLNGDTGTWPERREGRRAPIVRADATLALLSPSPGLFTGDGRDAVGELWWHDLDTASLAQVANVPAQARLERGEALSTLLQPRPHRQHKGSVGDLWVVGGDAAMQGAAWLAARAALHLGAGRVHVDRLDAAGLCLDPGQPELMVGRRADPAELARSTVVAGCGGGPAIAARLGELLSASARLVLDADALNAVSTDAVLQAGLLARAHQGLPSVLTPHPLEAARLLGCTIAEVQRDRLAATRALASRYRCTALLKGSGTIVCGPQDDAVPSINGSGNAALATPGSGDVLAGALGALWSRAAAASCDADRIDANRCATLATRAAVDLHGRVAQSMSLSGEALPASWLASGLGDALRRRGPGHLG</sequence>
<feature type="binding site" evidence="17">
    <location>
        <position position="358"/>
    </location>
    <ligand>
        <name>(6S)-NADPHX</name>
        <dbReference type="ChEBI" id="CHEBI:64076"/>
    </ligand>
</feature>
<dbReference type="Pfam" id="PF03853">
    <property type="entry name" value="YjeF_N"/>
    <property type="match status" value="1"/>
</dbReference>
<feature type="binding site" evidence="17">
    <location>
        <position position="302"/>
    </location>
    <ligand>
        <name>(6S)-NADPHX</name>
        <dbReference type="ChEBI" id="CHEBI:64076"/>
    </ligand>
</feature>
<dbReference type="EMBL" id="JAUZEE010000002">
    <property type="protein sequence ID" value="MDP4300150.1"/>
    <property type="molecule type" value="Genomic_DNA"/>
</dbReference>
<dbReference type="InterPro" id="IPR029056">
    <property type="entry name" value="Ribokinase-like"/>
</dbReference>
<comment type="catalytic activity">
    <reaction evidence="16 17 19">
        <text>(6S)-NADPHX + ADP = AMP + phosphate + NADPH + H(+)</text>
        <dbReference type="Rhea" id="RHEA:32235"/>
        <dbReference type="ChEBI" id="CHEBI:15378"/>
        <dbReference type="ChEBI" id="CHEBI:43474"/>
        <dbReference type="ChEBI" id="CHEBI:57783"/>
        <dbReference type="ChEBI" id="CHEBI:64076"/>
        <dbReference type="ChEBI" id="CHEBI:456215"/>
        <dbReference type="ChEBI" id="CHEBI:456216"/>
        <dbReference type="EC" id="4.2.1.136"/>
    </reaction>
</comment>
<comment type="catalytic activity">
    <reaction evidence="1 18 19">
        <text>(6R)-NADHX = (6S)-NADHX</text>
        <dbReference type="Rhea" id="RHEA:32215"/>
        <dbReference type="ChEBI" id="CHEBI:64074"/>
        <dbReference type="ChEBI" id="CHEBI:64075"/>
        <dbReference type="EC" id="5.1.99.6"/>
    </reaction>
</comment>
<keyword evidence="13" id="KW-0511">Multifunctional enzyme</keyword>
<evidence type="ECO:0000259" key="22">
    <source>
        <dbReference type="PROSITE" id="PS51385"/>
    </source>
</evidence>
<dbReference type="PANTHER" id="PTHR12592:SF0">
    <property type="entry name" value="ATP-DEPENDENT (S)-NAD(P)H-HYDRATE DEHYDRATASE"/>
    <property type="match status" value="1"/>
</dbReference>
<keyword evidence="12 17" id="KW-0456">Lyase</keyword>
<dbReference type="Gene3D" id="3.40.1190.20">
    <property type="match status" value="1"/>
</dbReference>
<comment type="subunit">
    <text evidence="17">Homotetramer.</text>
</comment>
<dbReference type="HAMAP" id="MF_01965">
    <property type="entry name" value="NADHX_dehydratase"/>
    <property type="match status" value="1"/>
</dbReference>
<comment type="caution">
    <text evidence="23">The sequence shown here is derived from an EMBL/GenBank/DDBJ whole genome shotgun (WGS) entry which is preliminary data.</text>
</comment>
<evidence type="ECO:0000259" key="21">
    <source>
        <dbReference type="PROSITE" id="PS51383"/>
    </source>
</evidence>
<feature type="binding site" evidence="18">
    <location>
        <position position="192"/>
    </location>
    <ligand>
        <name>(6S)-NADPHX</name>
        <dbReference type="ChEBI" id="CHEBI:64076"/>
    </ligand>
</feature>
<comment type="function">
    <text evidence="18">Catalyzes the epimerization of the S- and R-forms of NAD(P)HX, a damaged form of NAD(P)H that is a result of enzymatic or heat-dependent hydration. This is a prerequisite for the S-specific NAD(P)H-hydrate dehydratase to allow the repair of both epimers of NAD(P)HX.</text>
</comment>
<evidence type="ECO:0000256" key="18">
    <source>
        <dbReference type="HAMAP-Rule" id="MF_01966"/>
    </source>
</evidence>
<keyword evidence="7 17" id="KW-0067">ATP-binding</keyword>
<feature type="domain" description="YjeF N-terminal" evidence="22">
    <location>
        <begin position="33"/>
        <end position="256"/>
    </location>
</feature>
<dbReference type="SUPFAM" id="SSF53613">
    <property type="entry name" value="Ribokinase-like"/>
    <property type="match status" value="1"/>
</dbReference>
<evidence type="ECO:0000256" key="1">
    <source>
        <dbReference type="ARBA" id="ARBA00000013"/>
    </source>
</evidence>
<evidence type="ECO:0000256" key="2">
    <source>
        <dbReference type="ARBA" id="ARBA00000909"/>
    </source>
</evidence>
<dbReference type="PIRSF" id="PIRSF017184">
    <property type="entry name" value="Nnr"/>
    <property type="match status" value="1"/>
</dbReference>
<dbReference type="InterPro" id="IPR036652">
    <property type="entry name" value="YjeF_N_dom_sf"/>
</dbReference>
<comment type="function">
    <text evidence="17">Catalyzes the dehydration of the S-form of NAD(P)HX at the expense of ADP, which is converted to AMP. Together with NAD(P)HX epimerase, which catalyzes the epimerization of the S- and R-forms, the enzyme allows the repair of both epimers of NAD(P)HX, a damaged form of NAD(P)H that is a result of enzymatic or heat-dependent hydration.</text>
</comment>
<feature type="binding site" evidence="18">
    <location>
        <position position="159"/>
    </location>
    <ligand>
        <name>K(+)</name>
        <dbReference type="ChEBI" id="CHEBI:29103"/>
    </ligand>
</feature>
<evidence type="ECO:0000256" key="17">
    <source>
        <dbReference type="HAMAP-Rule" id="MF_01965"/>
    </source>
</evidence>
<dbReference type="PROSITE" id="PS51385">
    <property type="entry name" value="YJEF_N"/>
    <property type="match status" value="1"/>
</dbReference>
<evidence type="ECO:0000256" key="5">
    <source>
        <dbReference type="ARBA" id="ARBA00022723"/>
    </source>
</evidence>
<name>A0ABT9G147_LEPDI</name>
<feature type="domain" description="YjeF C-terminal" evidence="21">
    <location>
        <begin position="267"/>
        <end position="557"/>
    </location>
</feature>
<dbReference type="NCBIfam" id="TIGR00197">
    <property type="entry name" value="yjeF_nterm"/>
    <property type="match status" value="1"/>
</dbReference>
<evidence type="ECO:0000256" key="6">
    <source>
        <dbReference type="ARBA" id="ARBA00022741"/>
    </source>
</evidence>
<dbReference type="EC" id="5.1.99.6" evidence="19"/>
<keyword evidence="6 17" id="KW-0547">Nucleotide-binding</keyword>
<gene>
    <name evidence="18" type="primary">nnrE</name>
    <name evidence="17" type="synonym">nnrD</name>
    <name evidence="23" type="ORF">Q8X39_05845</name>
</gene>
<comment type="cofactor">
    <cofactor evidence="18 19">
        <name>K(+)</name>
        <dbReference type="ChEBI" id="CHEBI:29103"/>
    </cofactor>
    <text evidence="18 19">Binds 1 potassium ion per subunit.</text>
</comment>
<feature type="binding site" evidence="17">
    <location>
        <position position="480"/>
    </location>
    <ligand>
        <name>AMP</name>
        <dbReference type="ChEBI" id="CHEBI:456215"/>
    </ligand>
</feature>
<evidence type="ECO:0000256" key="3">
    <source>
        <dbReference type="ARBA" id="ARBA00006001"/>
    </source>
</evidence>
<evidence type="ECO:0000256" key="14">
    <source>
        <dbReference type="ARBA" id="ARBA00025153"/>
    </source>
</evidence>
<evidence type="ECO:0000256" key="15">
    <source>
        <dbReference type="ARBA" id="ARBA00048238"/>
    </source>
</evidence>
<feature type="binding site" evidence="17">
    <location>
        <position position="412"/>
    </location>
    <ligand>
        <name>(6S)-NADPHX</name>
        <dbReference type="ChEBI" id="CHEBI:64076"/>
    </ligand>
</feature>
<dbReference type="RefSeq" id="WP_305748696.1">
    <property type="nucleotide sequence ID" value="NZ_JAUZEE010000002.1"/>
</dbReference>
<protein>
    <recommendedName>
        <fullName evidence="19">Bifunctional NAD(P)H-hydrate repair enzyme</fullName>
    </recommendedName>
    <alternativeName>
        <fullName evidence="19">Nicotinamide nucleotide repair protein</fullName>
    </alternativeName>
    <domain>
        <recommendedName>
            <fullName evidence="19">ADP-dependent (S)-NAD(P)H-hydrate dehydratase</fullName>
            <ecNumber evidence="19">4.2.1.136</ecNumber>
        </recommendedName>
        <alternativeName>
            <fullName evidence="19">ADP-dependent NAD(P)HX dehydratase</fullName>
        </alternativeName>
    </domain>
    <domain>
        <recommendedName>
            <fullName evidence="19">NAD(P)H-hydrate epimerase</fullName>
            <ecNumber evidence="19">5.1.99.6</ecNumber>
        </recommendedName>
    </domain>
</protein>
<keyword evidence="10 17" id="KW-0520">NAD</keyword>
<evidence type="ECO:0000256" key="10">
    <source>
        <dbReference type="ARBA" id="ARBA00023027"/>
    </source>
</evidence>
<dbReference type="InterPro" id="IPR030677">
    <property type="entry name" value="Nnr"/>
</dbReference>
<comment type="caution">
    <text evidence="18">Lacks conserved residue(s) required for the propagation of feature annotation.</text>
</comment>
<evidence type="ECO:0000256" key="7">
    <source>
        <dbReference type="ARBA" id="ARBA00022840"/>
    </source>
</evidence>
<comment type="similarity">
    <text evidence="3 19">In the N-terminal section; belongs to the NnrE/AIBP family.</text>
</comment>
<dbReference type="InterPro" id="IPR004443">
    <property type="entry name" value="YjeF_N_dom"/>
</dbReference>
<keyword evidence="9 18" id="KW-0630">Potassium</keyword>
<comment type="similarity">
    <text evidence="17">Belongs to the NnrD/CARKD family.</text>
</comment>
<evidence type="ECO:0000256" key="4">
    <source>
        <dbReference type="ARBA" id="ARBA00009524"/>
    </source>
</evidence>
<dbReference type="SUPFAM" id="SSF64153">
    <property type="entry name" value="YjeF N-terminal domain-like"/>
    <property type="match status" value="1"/>
</dbReference>
<dbReference type="Pfam" id="PF01256">
    <property type="entry name" value="Carb_kinase"/>
    <property type="match status" value="1"/>
</dbReference>
<comment type="similarity">
    <text evidence="4 19">In the C-terminal section; belongs to the NnrD/CARKD family.</text>
</comment>
<dbReference type="Proteomes" id="UP001235760">
    <property type="component" value="Unassembled WGS sequence"/>
</dbReference>
<evidence type="ECO:0000256" key="8">
    <source>
        <dbReference type="ARBA" id="ARBA00022857"/>
    </source>
</evidence>
<keyword evidence="8 17" id="KW-0521">NADP</keyword>
<feature type="binding site" evidence="17">
    <location>
        <position position="481"/>
    </location>
    <ligand>
        <name>(6S)-NADPHX</name>
        <dbReference type="ChEBI" id="CHEBI:64076"/>
    </ligand>
</feature>
<evidence type="ECO:0000256" key="20">
    <source>
        <dbReference type="SAM" id="MobiDB-lite"/>
    </source>
</evidence>
<evidence type="ECO:0000256" key="11">
    <source>
        <dbReference type="ARBA" id="ARBA00023235"/>
    </source>
</evidence>
<comment type="cofactor">
    <cofactor evidence="17">
        <name>Mg(2+)</name>
        <dbReference type="ChEBI" id="CHEBI:18420"/>
    </cofactor>
</comment>
<comment type="catalytic activity">
    <reaction evidence="2 18 19">
        <text>(6R)-NADPHX = (6S)-NADPHX</text>
        <dbReference type="Rhea" id="RHEA:32227"/>
        <dbReference type="ChEBI" id="CHEBI:64076"/>
        <dbReference type="ChEBI" id="CHEBI:64077"/>
        <dbReference type="EC" id="5.1.99.6"/>
    </reaction>
</comment>
<keyword evidence="24" id="KW-1185">Reference proteome</keyword>
<feature type="binding site" evidence="18">
    <location>
        <begin position="163"/>
        <end position="169"/>
    </location>
    <ligand>
        <name>(6S)-NADPHX</name>
        <dbReference type="ChEBI" id="CHEBI:64076"/>
    </ligand>
</feature>
<evidence type="ECO:0000256" key="19">
    <source>
        <dbReference type="PIRNR" id="PIRNR017184"/>
    </source>
</evidence>
<evidence type="ECO:0000256" key="9">
    <source>
        <dbReference type="ARBA" id="ARBA00022958"/>
    </source>
</evidence>
<dbReference type="HAMAP" id="MF_01966">
    <property type="entry name" value="NADHX_epimerase"/>
    <property type="match status" value="1"/>
</dbReference>
<feature type="region of interest" description="Disordered" evidence="20">
    <location>
        <begin position="1"/>
        <end position="23"/>
    </location>
</feature>
<evidence type="ECO:0000256" key="16">
    <source>
        <dbReference type="ARBA" id="ARBA00049209"/>
    </source>
</evidence>
<accession>A0ABT9G147</accession>